<evidence type="ECO:0000256" key="4">
    <source>
        <dbReference type="ARBA" id="ARBA00040781"/>
    </source>
</evidence>
<evidence type="ECO:0000256" key="2">
    <source>
        <dbReference type="ARBA" id="ARBA00006484"/>
    </source>
</evidence>
<keyword evidence="3" id="KW-0964">Secreted</keyword>
<dbReference type="SUPFAM" id="SSF51735">
    <property type="entry name" value="NAD(P)-binding Rossmann-fold domains"/>
    <property type="match status" value="1"/>
</dbReference>
<dbReference type="Proteomes" id="UP001348098">
    <property type="component" value="Unassembled WGS sequence"/>
</dbReference>
<dbReference type="InterPro" id="IPR036291">
    <property type="entry name" value="NAD(P)-bd_dom_sf"/>
</dbReference>
<dbReference type="RefSeq" id="WP_323124243.1">
    <property type="nucleotide sequence ID" value="NZ_JAYESH010000006.1"/>
</dbReference>
<reference evidence="6 7" key="1">
    <citation type="submission" date="2023-12" db="EMBL/GenBank/DDBJ databases">
        <title>novel species in genus Nocarida.</title>
        <authorList>
            <person name="Li Z."/>
        </authorList>
    </citation>
    <scope>NUCLEOTIDE SEQUENCE [LARGE SCALE GENOMIC DNA]</scope>
    <source>
        <strain evidence="6 7">CDC186</strain>
    </source>
</reference>
<evidence type="ECO:0000313" key="6">
    <source>
        <dbReference type="EMBL" id="MEB3511851.1"/>
    </source>
</evidence>
<keyword evidence="7" id="KW-1185">Reference proteome</keyword>
<dbReference type="PANTHER" id="PTHR42879:SF6">
    <property type="entry name" value="NADPH-DEPENDENT REDUCTASE BACG"/>
    <property type="match status" value="1"/>
</dbReference>
<evidence type="ECO:0000256" key="3">
    <source>
        <dbReference type="ARBA" id="ARBA00022512"/>
    </source>
</evidence>
<name>A0ABU6AWJ7_9NOCA</name>
<dbReference type="Pfam" id="PF13561">
    <property type="entry name" value="adh_short_C2"/>
    <property type="match status" value="1"/>
</dbReference>
<evidence type="ECO:0000256" key="1">
    <source>
        <dbReference type="ARBA" id="ARBA00004191"/>
    </source>
</evidence>
<proteinExistence type="inferred from homology"/>
<dbReference type="Gene3D" id="3.40.50.720">
    <property type="entry name" value="NAD(P)-binding Rossmann-like Domain"/>
    <property type="match status" value="1"/>
</dbReference>
<organism evidence="6 7">
    <name type="scientific">Nocardia implantans</name>
    <dbReference type="NCBI Taxonomy" id="3108168"/>
    <lineage>
        <taxon>Bacteria</taxon>
        <taxon>Bacillati</taxon>
        <taxon>Actinomycetota</taxon>
        <taxon>Actinomycetes</taxon>
        <taxon>Mycobacteriales</taxon>
        <taxon>Nocardiaceae</taxon>
        <taxon>Nocardia</taxon>
    </lineage>
</organism>
<dbReference type="EMBL" id="JAYKYQ010000007">
    <property type="protein sequence ID" value="MEB3511851.1"/>
    <property type="molecule type" value="Genomic_DNA"/>
</dbReference>
<comment type="caution">
    <text evidence="6">The sequence shown here is derived from an EMBL/GenBank/DDBJ whole genome shotgun (WGS) entry which is preliminary data.</text>
</comment>
<protein>
    <recommendedName>
        <fullName evidence="4">3-oxoacyl-[acyl-carrier-protein] reductase MabA</fullName>
    </recommendedName>
</protein>
<evidence type="ECO:0000313" key="7">
    <source>
        <dbReference type="Proteomes" id="UP001348098"/>
    </source>
</evidence>
<sequence length="323" mass="33273">MSNGAAAVIVGQPLPIVPDAARISFPYRVWRIFVLGTFGGLVLRCGISGNAGIIGVRSRSGLLDLEIAGRTALVLGAGGGLGGAIAEKLAAEGAEVAVADIHREAAESRCEKIVAAGGRAIAVAWDIADLDAIEGNVTLIERTLGPVDILVNNTGGPPPAPILGRPSAIWLEHFRSMVLSVIAISDELVPGMRTRGWGRVITSTSSGVIAPIPGLGLSNSLRAALLGWSKTLAREVAADGVTCNIVVPGRIGTRRVERLDQIKSEAEGRTVEQVVADSVATIPVGRYGDPDEYAATVAFLASVPASYITGTVVRVDGGLIPSL</sequence>
<accession>A0ABU6AWJ7</accession>
<dbReference type="InterPro" id="IPR050259">
    <property type="entry name" value="SDR"/>
</dbReference>
<evidence type="ECO:0000256" key="5">
    <source>
        <dbReference type="ARBA" id="ARBA00047400"/>
    </source>
</evidence>
<comment type="subcellular location">
    <subcellularLocation>
        <location evidence="1">Secreted</location>
        <location evidence="1">Cell wall</location>
    </subcellularLocation>
</comment>
<dbReference type="InterPro" id="IPR002347">
    <property type="entry name" value="SDR_fam"/>
</dbReference>
<gene>
    <name evidence="6" type="ORF">U3653_17620</name>
</gene>
<dbReference type="PRINTS" id="PR00081">
    <property type="entry name" value="GDHRDH"/>
</dbReference>
<comment type="catalytic activity">
    <reaction evidence="5">
        <text>a (3R)-hydroxyacyl-[ACP] + NADP(+) = a 3-oxoacyl-[ACP] + NADPH + H(+)</text>
        <dbReference type="Rhea" id="RHEA:17397"/>
        <dbReference type="Rhea" id="RHEA-COMP:9916"/>
        <dbReference type="Rhea" id="RHEA-COMP:9945"/>
        <dbReference type="ChEBI" id="CHEBI:15378"/>
        <dbReference type="ChEBI" id="CHEBI:57783"/>
        <dbReference type="ChEBI" id="CHEBI:58349"/>
        <dbReference type="ChEBI" id="CHEBI:78776"/>
        <dbReference type="ChEBI" id="CHEBI:78827"/>
        <dbReference type="EC" id="1.1.1.100"/>
    </reaction>
    <physiologicalReaction direction="right-to-left" evidence="5">
        <dbReference type="Rhea" id="RHEA:17399"/>
    </physiologicalReaction>
</comment>
<keyword evidence="3" id="KW-0134">Cell wall</keyword>
<dbReference type="PANTHER" id="PTHR42879">
    <property type="entry name" value="3-OXOACYL-(ACYL-CARRIER-PROTEIN) REDUCTASE"/>
    <property type="match status" value="1"/>
</dbReference>
<comment type="similarity">
    <text evidence="2">Belongs to the short-chain dehydrogenases/reductases (SDR) family.</text>
</comment>